<protein>
    <submittedName>
        <fullName evidence="2">Uncharacterized protein</fullName>
    </submittedName>
</protein>
<keyword evidence="3" id="KW-1185">Reference proteome</keyword>
<evidence type="ECO:0000313" key="3">
    <source>
        <dbReference type="Proteomes" id="UP001221142"/>
    </source>
</evidence>
<proteinExistence type="predicted"/>
<feature type="compositionally biased region" description="Low complexity" evidence="1">
    <location>
        <begin position="226"/>
        <end position="237"/>
    </location>
</feature>
<evidence type="ECO:0000313" key="2">
    <source>
        <dbReference type="EMBL" id="KAJ7612201.1"/>
    </source>
</evidence>
<dbReference type="AlphaFoldDB" id="A0AAD7B6M0"/>
<reference evidence="2" key="1">
    <citation type="submission" date="2023-03" db="EMBL/GenBank/DDBJ databases">
        <title>Massive genome expansion in bonnet fungi (Mycena s.s.) driven by repeated elements and novel gene families across ecological guilds.</title>
        <authorList>
            <consortium name="Lawrence Berkeley National Laboratory"/>
            <person name="Harder C.B."/>
            <person name="Miyauchi S."/>
            <person name="Viragh M."/>
            <person name="Kuo A."/>
            <person name="Thoen E."/>
            <person name="Andreopoulos B."/>
            <person name="Lu D."/>
            <person name="Skrede I."/>
            <person name="Drula E."/>
            <person name="Henrissat B."/>
            <person name="Morin E."/>
            <person name="Kohler A."/>
            <person name="Barry K."/>
            <person name="LaButti K."/>
            <person name="Morin E."/>
            <person name="Salamov A."/>
            <person name="Lipzen A."/>
            <person name="Mereny Z."/>
            <person name="Hegedus B."/>
            <person name="Baldrian P."/>
            <person name="Stursova M."/>
            <person name="Weitz H."/>
            <person name="Taylor A."/>
            <person name="Grigoriev I.V."/>
            <person name="Nagy L.G."/>
            <person name="Martin F."/>
            <person name="Kauserud H."/>
        </authorList>
    </citation>
    <scope>NUCLEOTIDE SEQUENCE</scope>
    <source>
        <strain evidence="2">9284</strain>
    </source>
</reference>
<gene>
    <name evidence="2" type="ORF">FB45DRAFT_940085</name>
</gene>
<organism evidence="2 3">
    <name type="scientific">Roridomyces roridus</name>
    <dbReference type="NCBI Taxonomy" id="1738132"/>
    <lineage>
        <taxon>Eukaryota</taxon>
        <taxon>Fungi</taxon>
        <taxon>Dikarya</taxon>
        <taxon>Basidiomycota</taxon>
        <taxon>Agaricomycotina</taxon>
        <taxon>Agaricomycetes</taxon>
        <taxon>Agaricomycetidae</taxon>
        <taxon>Agaricales</taxon>
        <taxon>Marasmiineae</taxon>
        <taxon>Mycenaceae</taxon>
        <taxon>Roridomyces</taxon>
    </lineage>
</organism>
<feature type="region of interest" description="Disordered" evidence="1">
    <location>
        <begin position="145"/>
        <end position="246"/>
    </location>
</feature>
<feature type="compositionally biased region" description="Basic and acidic residues" evidence="1">
    <location>
        <begin position="212"/>
        <end position="222"/>
    </location>
</feature>
<dbReference type="Proteomes" id="UP001221142">
    <property type="component" value="Unassembled WGS sequence"/>
</dbReference>
<feature type="compositionally biased region" description="Basic residues" evidence="1">
    <location>
        <begin position="150"/>
        <end position="161"/>
    </location>
</feature>
<comment type="caution">
    <text evidence="2">The sequence shown here is derived from an EMBL/GenBank/DDBJ whole genome shotgun (WGS) entry which is preliminary data.</text>
</comment>
<accession>A0AAD7B6M0</accession>
<sequence length="246" mass="26966">MPPKPFDVKQVAKLFDDTLSQVRAQNGNLHGDAVNWLKDARKAIMRDIEKEYYVLAQSVANPLSRPAWADGVTPLTLLSSPIPPALNAYTPAFTDNLTNLLVDCGFKASARPFTNILINIVFPAPPPMAARGKPPVVPKTMEVEDEFSKFSKKNQSKNKKLKGGEDEDEKKPVFMAEGFGRILSTVREGTKSEAPENSSLSSVGKKRGRAAVKQEEDTDGRRLRSATRASSTATVRASTRKRVKLA</sequence>
<dbReference type="EMBL" id="JARKIF010000031">
    <property type="protein sequence ID" value="KAJ7612201.1"/>
    <property type="molecule type" value="Genomic_DNA"/>
</dbReference>
<evidence type="ECO:0000256" key="1">
    <source>
        <dbReference type="SAM" id="MobiDB-lite"/>
    </source>
</evidence>
<name>A0AAD7B6M0_9AGAR</name>